<proteinExistence type="inferred from homology"/>
<keyword evidence="8" id="KW-0812">Transmembrane</keyword>
<dbReference type="InterPro" id="IPR036396">
    <property type="entry name" value="Cyt_P450_sf"/>
</dbReference>
<reference evidence="9" key="1">
    <citation type="submission" date="2022-03" db="EMBL/GenBank/DDBJ databases">
        <authorList>
            <person name="Lindestad O."/>
        </authorList>
    </citation>
    <scope>NUCLEOTIDE SEQUENCE</scope>
</reference>
<keyword evidence="4" id="KW-0479">Metal-binding</keyword>
<evidence type="ECO:0000256" key="7">
    <source>
        <dbReference type="ARBA" id="ARBA00023033"/>
    </source>
</evidence>
<dbReference type="EMBL" id="CAKXAJ010025920">
    <property type="protein sequence ID" value="CAH2245951.1"/>
    <property type="molecule type" value="Genomic_DNA"/>
</dbReference>
<keyword evidence="10" id="KW-1185">Reference proteome</keyword>
<evidence type="ECO:0000256" key="8">
    <source>
        <dbReference type="SAM" id="Phobius"/>
    </source>
</evidence>
<sequence>MDDYGLNTSHSEKRPVLCSETDNWLMMKTTETRDRRDNQEMHSLRSTPPPLVDWSGVPTLVLALVALVMAATALLTRPMDGKRPARLPGPPALPFLGTRWLFWSRYRMNKLHEAYEDMFRRYGPVFAEITPGGALVVSIAERSALEAVLRTPAKRPYRPPTEIVQVYRRSRPDRYASTGLVNEQGEKWHHLRRHLTCELTSPHTIQGFIPELNSICDDFLNLLKNCRRPDGIVHGFDQLTNRMGLESTLLCSGQKVVVDGVFIGTLGYASGCRRQSGALNVFLACPVNVALEICDGFPLQGHLLGPIINTIKNE</sequence>
<dbReference type="InterPro" id="IPR050479">
    <property type="entry name" value="CYP11_CYP27_families"/>
</dbReference>
<dbReference type="GO" id="GO:0016705">
    <property type="term" value="F:oxidoreductase activity, acting on paired donors, with incorporation or reduction of molecular oxygen"/>
    <property type="evidence" value="ECO:0007669"/>
    <property type="project" value="InterPro"/>
</dbReference>
<keyword evidence="8" id="KW-1133">Transmembrane helix</keyword>
<evidence type="ECO:0000256" key="1">
    <source>
        <dbReference type="ARBA" id="ARBA00001971"/>
    </source>
</evidence>
<evidence type="ECO:0000313" key="10">
    <source>
        <dbReference type="Proteomes" id="UP000838756"/>
    </source>
</evidence>
<dbReference type="AlphaFoldDB" id="A0A8S4S5Q6"/>
<dbReference type="Pfam" id="PF00067">
    <property type="entry name" value="p450"/>
    <property type="match status" value="1"/>
</dbReference>
<comment type="cofactor">
    <cofactor evidence="1">
        <name>heme</name>
        <dbReference type="ChEBI" id="CHEBI:30413"/>
    </cofactor>
</comment>
<dbReference type="Proteomes" id="UP000838756">
    <property type="component" value="Unassembled WGS sequence"/>
</dbReference>
<dbReference type="PANTHER" id="PTHR24279">
    <property type="entry name" value="CYTOCHROME P450"/>
    <property type="match status" value="1"/>
</dbReference>
<accession>A0A8S4S5Q6</accession>
<keyword evidence="7" id="KW-0503">Monooxygenase</keyword>
<keyword evidence="5" id="KW-0560">Oxidoreductase</keyword>
<dbReference type="PANTHER" id="PTHR24279:SF120">
    <property type="entry name" value="CYTOCHROME P450"/>
    <property type="match status" value="1"/>
</dbReference>
<keyword evidence="3" id="KW-0349">Heme</keyword>
<comment type="similarity">
    <text evidence="2">Belongs to the cytochrome P450 family.</text>
</comment>
<gene>
    <name evidence="9" type="primary">jg27807</name>
    <name evidence="9" type="ORF">PAEG_LOCUS21255</name>
</gene>
<evidence type="ECO:0000256" key="3">
    <source>
        <dbReference type="ARBA" id="ARBA00022617"/>
    </source>
</evidence>
<dbReference type="InterPro" id="IPR001128">
    <property type="entry name" value="Cyt_P450"/>
</dbReference>
<keyword evidence="6" id="KW-0408">Iron</keyword>
<keyword evidence="8" id="KW-0472">Membrane</keyword>
<evidence type="ECO:0000256" key="4">
    <source>
        <dbReference type="ARBA" id="ARBA00022723"/>
    </source>
</evidence>
<evidence type="ECO:0000256" key="6">
    <source>
        <dbReference type="ARBA" id="ARBA00023004"/>
    </source>
</evidence>
<evidence type="ECO:0000256" key="5">
    <source>
        <dbReference type="ARBA" id="ARBA00023002"/>
    </source>
</evidence>
<protein>
    <submittedName>
        <fullName evidence="9">Jg27807 protein</fullName>
    </submittedName>
</protein>
<dbReference type="Gene3D" id="1.10.630.10">
    <property type="entry name" value="Cytochrome P450"/>
    <property type="match status" value="1"/>
</dbReference>
<dbReference type="OrthoDB" id="3945418at2759"/>
<name>A0A8S4S5Q6_9NEOP</name>
<dbReference type="GO" id="GO:0020037">
    <property type="term" value="F:heme binding"/>
    <property type="evidence" value="ECO:0007669"/>
    <property type="project" value="InterPro"/>
</dbReference>
<organism evidence="9 10">
    <name type="scientific">Pararge aegeria aegeria</name>
    <dbReference type="NCBI Taxonomy" id="348720"/>
    <lineage>
        <taxon>Eukaryota</taxon>
        <taxon>Metazoa</taxon>
        <taxon>Ecdysozoa</taxon>
        <taxon>Arthropoda</taxon>
        <taxon>Hexapoda</taxon>
        <taxon>Insecta</taxon>
        <taxon>Pterygota</taxon>
        <taxon>Neoptera</taxon>
        <taxon>Endopterygota</taxon>
        <taxon>Lepidoptera</taxon>
        <taxon>Glossata</taxon>
        <taxon>Ditrysia</taxon>
        <taxon>Papilionoidea</taxon>
        <taxon>Nymphalidae</taxon>
        <taxon>Satyrinae</taxon>
        <taxon>Satyrini</taxon>
        <taxon>Parargina</taxon>
        <taxon>Pararge</taxon>
    </lineage>
</organism>
<evidence type="ECO:0000256" key="2">
    <source>
        <dbReference type="ARBA" id="ARBA00010617"/>
    </source>
</evidence>
<dbReference type="GO" id="GO:0005506">
    <property type="term" value="F:iron ion binding"/>
    <property type="evidence" value="ECO:0007669"/>
    <property type="project" value="InterPro"/>
</dbReference>
<comment type="caution">
    <text evidence="9">The sequence shown here is derived from an EMBL/GenBank/DDBJ whole genome shotgun (WGS) entry which is preliminary data.</text>
</comment>
<evidence type="ECO:0000313" key="9">
    <source>
        <dbReference type="EMBL" id="CAH2245951.1"/>
    </source>
</evidence>
<feature type="transmembrane region" description="Helical" evidence="8">
    <location>
        <begin position="54"/>
        <end position="76"/>
    </location>
</feature>
<dbReference type="GO" id="GO:0004497">
    <property type="term" value="F:monooxygenase activity"/>
    <property type="evidence" value="ECO:0007669"/>
    <property type="project" value="UniProtKB-KW"/>
</dbReference>
<dbReference type="SUPFAM" id="SSF48264">
    <property type="entry name" value="Cytochrome P450"/>
    <property type="match status" value="1"/>
</dbReference>